<comment type="similarity">
    <text evidence="1 3">Belongs to the UDP-glycosyltransferase family.</text>
</comment>
<evidence type="ECO:0000256" key="1">
    <source>
        <dbReference type="ARBA" id="ARBA00009995"/>
    </source>
</evidence>
<dbReference type="GO" id="GO:0080043">
    <property type="term" value="F:quercetin 3-O-glucosyltransferase activity"/>
    <property type="evidence" value="ECO:0007669"/>
    <property type="project" value="TreeGrafter"/>
</dbReference>
<accession>A0A835CY84</accession>
<evidence type="ECO:0000256" key="2">
    <source>
        <dbReference type="ARBA" id="ARBA00022679"/>
    </source>
</evidence>
<evidence type="ECO:0000313" key="4">
    <source>
        <dbReference type="EMBL" id="KAF8370169.1"/>
    </source>
</evidence>
<evidence type="ECO:0000256" key="3">
    <source>
        <dbReference type="RuleBase" id="RU003718"/>
    </source>
</evidence>
<dbReference type="PANTHER" id="PTHR11926:SF1498">
    <property type="entry name" value="GLYCOSYLTRANSFERASE"/>
    <property type="match status" value="1"/>
</dbReference>
<keyword evidence="3" id="KW-0328">Glycosyltransferase</keyword>
<dbReference type="InterPro" id="IPR002213">
    <property type="entry name" value="UDP_glucos_trans"/>
</dbReference>
<dbReference type="CDD" id="cd03784">
    <property type="entry name" value="GT1_Gtf-like"/>
    <property type="match status" value="1"/>
</dbReference>
<name>A0A835CY84_TETSI</name>
<dbReference type="OMA" id="ACKICVE"/>
<protein>
    <submittedName>
        <fullName evidence="4">Uncharacterized protein</fullName>
    </submittedName>
</protein>
<dbReference type="Pfam" id="PF00201">
    <property type="entry name" value="UDPGT"/>
    <property type="match status" value="1"/>
</dbReference>
<dbReference type="EMBL" id="JABCRI010000246">
    <property type="protein sequence ID" value="KAF8370169.1"/>
    <property type="molecule type" value="Genomic_DNA"/>
</dbReference>
<dbReference type="Proteomes" id="UP000655225">
    <property type="component" value="Unassembled WGS sequence"/>
</dbReference>
<dbReference type="PANTHER" id="PTHR11926">
    <property type="entry name" value="GLUCOSYL/GLUCURONOSYL TRANSFERASES"/>
    <property type="match status" value="1"/>
</dbReference>
<keyword evidence="5" id="KW-1185">Reference proteome</keyword>
<organism evidence="4 5">
    <name type="scientific">Tetracentron sinense</name>
    <name type="common">Spur-leaf</name>
    <dbReference type="NCBI Taxonomy" id="13715"/>
    <lineage>
        <taxon>Eukaryota</taxon>
        <taxon>Viridiplantae</taxon>
        <taxon>Streptophyta</taxon>
        <taxon>Embryophyta</taxon>
        <taxon>Tracheophyta</taxon>
        <taxon>Spermatophyta</taxon>
        <taxon>Magnoliopsida</taxon>
        <taxon>Trochodendrales</taxon>
        <taxon>Trochodendraceae</taxon>
        <taxon>Tetracentron</taxon>
    </lineage>
</organism>
<dbReference type="Gene3D" id="3.40.50.2000">
    <property type="entry name" value="Glycogen Phosphorylase B"/>
    <property type="match status" value="1"/>
</dbReference>
<keyword evidence="2 3" id="KW-0808">Transferase</keyword>
<dbReference type="GO" id="GO:0080044">
    <property type="term" value="F:quercetin 7-O-glucosyltransferase activity"/>
    <property type="evidence" value="ECO:0007669"/>
    <property type="project" value="TreeGrafter"/>
</dbReference>
<dbReference type="SUPFAM" id="SSF53756">
    <property type="entry name" value="UDP-Glycosyltransferase/glycogen phosphorylase"/>
    <property type="match status" value="1"/>
</dbReference>
<evidence type="ECO:0000313" key="5">
    <source>
        <dbReference type="Proteomes" id="UP000655225"/>
    </source>
</evidence>
<dbReference type="AlphaFoldDB" id="A0A835CY84"/>
<reference evidence="4 5" key="1">
    <citation type="submission" date="2020-04" db="EMBL/GenBank/DDBJ databases">
        <title>Plant Genome Project.</title>
        <authorList>
            <person name="Zhang R.-G."/>
        </authorList>
    </citation>
    <scope>NUCLEOTIDE SEQUENCE [LARGE SCALE GENOMIC DNA]</scope>
    <source>
        <strain evidence="4">YNK0</strain>
        <tissue evidence="4">Leaf</tissue>
    </source>
</reference>
<proteinExistence type="inferred from homology"/>
<dbReference type="InterPro" id="IPR035595">
    <property type="entry name" value="UDP_glycos_trans_CS"/>
</dbReference>
<dbReference type="OrthoDB" id="1927969at2759"/>
<dbReference type="PROSITE" id="PS00375">
    <property type="entry name" value="UDPGT"/>
    <property type="match status" value="1"/>
</dbReference>
<sequence>MLASWCPQEQVLKHISIRGFLTHSGWNSTLESVCCGVPMMYWPFFAEQETNCRYVCKEWSIGMEIDNNIKRDEEEMLVRELMEGEKGKEMKNKATEWKRWQKKPLDQLGHLT</sequence>
<comment type="caution">
    <text evidence="4">The sequence shown here is derived from an EMBL/GenBank/DDBJ whole genome shotgun (WGS) entry which is preliminary data.</text>
</comment>
<gene>
    <name evidence="4" type="ORF">HHK36_031800</name>
</gene>